<name>C4Z4M1_LACE2</name>
<dbReference type="SMART" id="SM00382">
    <property type="entry name" value="AAA"/>
    <property type="match status" value="1"/>
</dbReference>
<organism evidence="2 3">
    <name type="scientific">Lachnospira eligens (strain ATCC 27750 / DSM 3376 / VPI C15-48 / C15-B4)</name>
    <name type="common">Eubacterium eligens</name>
    <dbReference type="NCBI Taxonomy" id="515620"/>
    <lineage>
        <taxon>Bacteria</taxon>
        <taxon>Bacillati</taxon>
        <taxon>Bacillota</taxon>
        <taxon>Clostridia</taxon>
        <taxon>Lachnospirales</taxon>
        <taxon>Lachnospiraceae</taxon>
        <taxon>Lachnospira</taxon>
    </lineage>
</organism>
<dbReference type="NCBIfam" id="NF005304">
    <property type="entry name" value="PRK06835.1"/>
    <property type="match status" value="1"/>
</dbReference>
<dbReference type="SUPFAM" id="SSF52540">
    <property type="entry name" value="P-loop containing nucleoside triphosphate hydrolases"/>
    <property type="match status" value="1"/>
</dbReference>
<dbReference type="PANTHER" id="PTHR30050:SF4">
    <property type="entry name" value="ATP-BINDING PROTEIN RV3427C IN INSERTION SEQUENCE-RELATED"/>
    <property type="match status" value="1"/>
</dbReference>
<accession>C4Z4M1</accession>
<proteinExistence type="predicted"/>
<dbReference type="GO" id="GO:0006260">
    <property type="term" value="P:DNA replication"/>
    <property type="evidence" value="ECO:0007669"/>
    <property type="project" value="TreeGrafter"/>
</dbReference>
<protein>
    <submittedName>
        <fullName evidence="2">DNA replication protein DnaC</fullName>
    </submittedName>
</protein>
<dbReference type="HOGENOM" id="CLU_062999_0_0_9"/>
<reference evidence="2 3" key="1">
    <citation type="journal article" date="2009" name="Proc. Natl. Acad. Sci. U.S.A.">
        <title>Characterizing a model human gut microbiota composed of members of its two dominant bacterial phyla.</title>
        <authorList>
            <person name="Mahowald M.A."/>
            <person name="Rey F.E."/>
            <person name="Seedorf H."/>
            <person name="Turnbaugh P.J."/>
            <person name="Fulton R.S."/>
            <person name="Wollam A."/>
            <person name="Shah N."/>
            <person name="Wang C."/>
            <person name="Magrini V."/>
            <person name="Wilson R.K."/>
            <person name="Cantarel B.L."/>
            <person name="Coutinho P.M."/>
            <person name="Henrissat B."/>
            <person name="Crock L.W."/>
            <person name="Russell A."/>
            <person name="Verberkmoes N.C."/>
            <person name="Hettich R.L."/>
            <person name="Gordon J.I."/>
        </authorList>
    </citation>
    <scope>NUCLEOTIDE SEQUENCE [LARGE SCALE GENOMIC DNA]</scope>
    <source>
        <strain evidence="3">ATCC 27750 / DSM 3376 / VPI C15-48 / C15-B4</strain>
    </source>
</reference>
<dbReference type="CDD" id="cd00009">
    <property type="entry name" value="AAA"/>
    <property type="match status" value="1"/>
</dbReference>
<dbReference type="GO" id="GO:0005524">
    <property type="term" value="F:ATP binding"/>
    <property type="evidence" value="ECO:0007669"/>
    <property type="project" value="InterPro"/>
</dbReference>
<dbReference type="Pfam" id="PF01695">
    <property type="entry name" value="IstB_IS21"/>
    <property type="match status" value="1"/>
</dbReference>
<keyword evidence="3" id="KW-1185">Reference proteome</keyword>
<dbReference type="Gene3D" id="3.40.50.300">
    <property type="entry name" value="P-loop containing nucleotide triphosphate hydrolases"/>
    <property type="match status" value="1"/>
</dbReference>
<dbReference type="AlphaFoldDB" id="C4Z4M1"/>
<dbReference type="InterPro" id="IPR002611">
    <property type="entry name" value="IstB_ATP-bd"/>
</dbReference>
<evidence type="ECO:0000259" key="1">
    <source>
        <dbReference type="SMART" id="SM00382"/>
    </source>
</evidence>
<evidence type="ECO:0000313" key="3">
    <source>
        <dbReference type="Proteomes" id="UP000001476"/>
    </source>
</evidence>
<dbReference type="EMBL" id="CP001104">
    <property type="protein sequence ID" value="ACR72910.1"/>
    <property type="molecule type" value="Genomic_DNA"/>
</dbReference>
<dbReference type="GeneID" id="41356568"/>
<dbReference type="KEGG" id="eel:EUBELI_01921"/>
<dbReference type="PANTHER" id="PTHR30050">
    <property type="entry name" value="CHROMOSOMAL REPLICATION INITIATOR PROTEIN DNAA"/>
    <property type="match status" value="1"/>
</dbReference>
<dbReference type="InterPro" id="IPR027417">
    <property type="entry name" value="P-loop_NTPase"/>
</dbReference>
<feature type="domain" description="AAA+ ATPase" evidence="1">
    <location>
        <begin position="184"/>
        <end position="309"/>
    </location>
</feature>
<dbReference type="STRING" id="515620.EUBELI_01921"/>
<evidence type="ECO:0000313" key="2">
    <source>
        <dbReference type="EMBL" id="ACR72910.1"/>
    </source>
</evidence>
<dbReference type="eggNOG" id="COG1484">
    <property type="taxonomic scope" value="Bacteria"/>
</dbReference>
<sequence length="332" mass="37659">MPLTNTQYDSIMRIYDDIRTTNRHIQADRYNEAVSACPSIADIDSDIIDMSVKNARARIDTGSSDTTTDELAAALKTLHEKRVSALASIGKPADYLDDIYTCPYCKDSGYVNGKRCTCFNKKAIDLIYKDSNLKNITENENFDTFSYNWYNNIDVDPATGLTPYNNMQKVVSICHDFVDNFDKNFSNLLFIGQTGVGKTFLSNCIAKALMDSYHSIIYLTAGEFFDSFKSGDFKEYGNSKFDTSFFTECDLLIIDDLGTENSSSYNLSNLFYIINERLLRKKSVIISSNLDMPDIESRYSQRIFSRLVSAYSILRIFGDDIRCMKKLSAKNS</sequence>
<dbReference type="InterPro" id="IPR003593">
    <property type="entry name" value="AAA+_ATPase"/>
</dbReference>
<dbReference type="RefSeq" id="WP_012740142.1">
    <property type="nucleotide sequence ID" value="NC_012778.1"/>
</dbReference>
<gene>
    <name evidence="2" type="ordered locus">EUBELI_01921</name>
</gene>
<dbReference type="Proteomes" id="UP000001476">
    <property type="component" value="Chromosome"/>
</dbReference>